<dbReference type="PANTHER" id="PTHR14289:SF16">
    <property type="entry name" value="POLYMERASE DELTA-INTERACTING PROTEIN 2"/>
    <property type="match status" value="1"/>
</dbReference>
<gene>
    <name evidence="2" type="primary">apaG</name>
    <name evidence="4" type="ORF">EV696_10485</name>
</gene>
<dbReference type="AlphaFoldDB" id="A0A4R6UQR6"/>
<evidence type="ECO:0000313" key="4">
    <source>
        <dbReference type="EMBL" id="TDQ49381.1"/>
    </source>
</evidence>
<dbReference type="GO" id="GO:0070987">
    <property type="term" value="P:error-free translesion synthesis"/>
    <property type="evidence" value="ECO:0007669"/>
    <property type="project" value="TreeGrafter"/>
</dbReference>
<protein>
    <recommendedName>
        <fullName evidence="1 2">Protein ApaG</fullName>
    </recommendedName>
</protein>
<dbReference type="Proteomes" id="UP000295375">
    <property type="component" value="Unassembled WGS sequence"/>
</dbReference>
<dbReference type="OrthoDB" id="9795226at2"/>
<dbReference type="PROSITE" id="PS51087">
    <property type="entry name" value="APAG"/>
    <property type="match status" value="1"/>
</dbReference>
<dbReference type="InterPro" id="IPR007474">
    <property type="entry name" value="ApaG_domain"/>
</dbReference>
<dbReference type="EMBL" id="SNYM01000004">
    <property type="protein sequence ID" value="TDQ49381.1"/>
    <property type="molecule type" value="Genomic_DNA"/>
</dbReference>
<evidence type="ECO:0000256" key="1">
    <source>
        <dbReference type="ARBA" id="ARBA00017693"/>
    </source>
</evidence>
<dbReference type="InterPro" id="IPR036767">
    <property type="entry name" value="ApaG_sf"/>
</dbReference>
<dbReference type="Pfam" id="PF04379">
    <property type="entry name" value="DUF525"/>
    <property type="match status" value="1"/>
</dbReference>
<comment type="caution">
    <text evidence="4">The sequence shown here is derived from an EMBL/GenBank/DDBJ whole genome shotgun (WGS) entry which is preliminary data.</text>
</comment>
<evidence type="ECO:0000259" key="3">
    <source>
        <dbReference type="PROSITE" id="PS51087"/>
    </source>
</evidence>
<dbReference type="RefSeq" id="WP_133588916.1">
    <property type="nucleotide sequence ID" value="NZ_CP037953.1"/>
</dbReference>
<keyword evidence="5" id="KW-1185">Reference proteome</keyword>
<feature type="domain" description="ApaG" evidence="3">
    <location>
        <begin position="2"/>
        <end position="126"/>
    </location>
</feature>
<dbReference type="SUPFAM" id="SSF110069">
    <property type="entry name" value="ApaG-like"/>
    <property type="match status" value="1"/>
</dbReference>
<dbReference type="Gene3D" id="2.60.40.1470">
    <property type="entry name" value="ApaG domain"/>
    <property type="match status" value="1"/>
</dbReference>
<dbReference type="PANTHER" id="PTHR14289">
    <property type="entry name" value="F-BOX ONLY PROTEIN 3"/>
    <property type="match status" value="1"/>
</dbReference>
<evidence type="ECO:0000256" key="2">
    <source>
        <dbReference type="HAMAP-Rule" id="MF_00791"/>
    </source>
</evidence>
<name>A0A4R6UQR6_9GAMM</name>
<evidence type="ECO:0000313" key="5">
    <source>
        <dbReference type="Proteomes" id="UP000295375"/>
    </source>
</evidence>
<proteinExistence type="inferred from homology"/>
<organism evidence="4 5">
    <name type="scientific">Permianibacter aggregans</name>
    <dbReference type="NCBI Taxonomy" id="1510150"/>
    <lineage>
        <taxon>Bacteria</taxon>
        <taxon>Pseudomonadati</taxon>
        <taxon>Pseudomonadota</taxon>
        <taxon>Gammaproteobacteria</taxon>
        <taxon>Pseudomonadales</taxon>
        <taxon>Pseudomonadaceae</taxon>
        <taxon>Permianibacter</taxon>
    </lineage>
</organism>
<dbReference type="HAMAP" id="MF_00791">
    <property type="entry name" value="ApaG"/>
    <property type="match status" value="1"/>
</dbReference>
<dbReference type="NCBIfam" id="NF003967">
    <property type="entry name" value="PRK05461.1"/>
    <property type="match status" value="1"/>
</dbReference>
<reference evidence="4 5" key="1">
    <citation type="submission" date="2019-03" db="EMBL/GenBank/DDBJ databases">
        <title>Genomic Encyclopedia of Type Strains, Phase IV (KMG-IV): sequencing the most valuable type-strain genomes for metagenomic binning, comparative biology and taxonomic classification.</title>
        <authorList>
            <person name="Goeker M."/>
        </authorList>
    </citation>
    <scope>NUCLEOTIDE SEQUENCE [LARGE SCALE GENOMIC DNA]</scope>
    <source>
        <strain evidence="4 5">DSM 103792</strain>
    </source>
</reference>
<sequence length="126" mass="14255">MENVPYQFDIRIQTQYVEDQSNPDDNRFVFAYTIRIENRGERAAQLVSRHWIITDSNGETVEVRGQGVVGEQPLLRPGESFEYTSGTVLNTPLGSMEGSYQMLGEDGNEFDATIPPFSLVEPSRLH</sequence>
<accession>A0A4R6UQR6</accession>
<dbReference type="InterPro" id="IPR023065">
    <property type="entry name" value="Uncharacterised_ApaG"/>
</dbReference>